<reference evidence="2" key="1">
    <citation type="submission" date="2022-01" db="EMBL/GenBank/DDBJ databases">
        <title>Genome sequencing of Zunongwangia sp. M21534 genome.</title>
        <authorList>
            <person name="Chen Y."/>
            <person name="Dong C."/>
            <person name="Shao Z."/>
        </authorList>
    </citation>
    <scope>NUCLEOTIDE SEQUENCE</scope>
    <source>
        <strain evidence="2">MCCC M21534</strain>
    </source>
</reference>
<dbReference type="Proteomes" id="UP001139521">
    <property type="component" value="Unassembled WGS sequence"/>
</dbReference>
<organism evidence="2 3">
    <name type="scientific">Zunongwangia pacifica</name>
    <dbReference type="NCBI Taxonomy" id="2911062"/>
    <lineage>
        <taxon>Bacteria</taxon>
        <taxon>Pseudomonadati</taxon>
        <taxon>Bacteroidota</taxon>
        <taxon>Flavobacteriia</taxon>
        <taxon>Flavobacteriales</taxon>
        <taxon>Flavobacteriaceae</taxon>
        <taxon>Zunongwangia</taxon>
    </lineage>
</organism>
<sequence>MAGPIKDNHRTRKTEQKNPTNPTGNRNEPTNKVDIDESTVKDQQNKK</sequence>
<name>A0A9X2CPB4_9FLAO</name>
<dbReference type="RefSeq" id="WP_249602509.1">
    <property type="nucleotide sequence ID" value="NZ_JAKHSK010000026.1"/>
</dbReference>
<evidence type="ECO:0000313" key="3">
    <source>
        <dbReference type="Proteomes" id="UP001139521"/>
    </source>
</evidence>
<dbReference type="AlphaFoldDB" id="A0A9X2CPB4"/>
<gene>
    <name evidence="2" type="ORF">L1967_15990</name>
</gene>
<keyword evidence="3" id="KW-1185">Reference proteome</keyword>
<feature type="compositionally biased region" description="Basic and acidic residues" evidence="1">
    <location>
        <begin position="29"/>
        <end position="47"/>
    </location>
</feature>
<protein>
    <submittedName>
        <fullName evidence="2">Uncharacterized protein</fullName>
    </submittedName>
</protein>
<evidence type="ECO:0000313" key="2">
    <source>
        <dbReference type="EMBL" id="MCL6219794.1"/>
    </source>
</evidence>
<accession>A0A9X2CPB4</accession>
<dbReference type="EMBL" id="JAKHSK010000026">
    <property type="protein sequence ID" value="MCL6219794.1"/>
    <property type="molecule type" value="Genomic_DNA"/>
</dbReference>
<proteinExistence type="predicted"/>
<feature type="region of interest" description="Disordered" evidence="1">
    <location>
        <begin position="1"/>
        <end position="47"/>
    </location>
</feature>
<comment type="caution">
    <text evidence="2">The sequence shown here is derived from an EMBL/GenBank/DDBJ whole genome shotgun (WGS) entry which is preliminary data.</text>
</comment>
<evidence type="ECO:0000256" key="1">
    <source>
        <dbReference type="SAM" id="MobiDB-lite"/>
    </source>
</evidence>
<feature type="compositionally biased region" description="Polar residues" evidence="1">
    <location>
        <begin position="17"/>
        <end position="28"/>
    </location>
</feature>